<dbReference type="InterPro" id="IPR036140">
    <property type="entry name" value="PFN_sf"/>
</dbReference>
<accession>A0A3M7MCX4</accession>
<dbReference type="PANTHER" id="PTHR11604:SF0">
    <property type="entry name" value="PROFILIN"/>
    <property type="match status" value="1"/>
</dbReference>
<name>A0A3M7MCX4_9PLEO</name>
<protein>
    <recommendedName>
        <fullName evidence="6">Profilin</fullName>
    </recommendedName>
</protein>
<keyword evidence="3" id="KW-0963">Cytoplasm</keyword>
<evidence type="ECO:0000256" key="6">
    <source>
        <dbReference type="RuleBase" id="RU003909"/>
    </source>
</evidence>
<dbReference type="OrthoDB" id="421374at2759"/>
<dbReference type="GO" id="GO:0005856">
    <property type="term" value="C:cytoskeleton"/>
    <property type="evidence" value="ECO:0007669"/>
    <property type="project" value="UniProtKB-SubCell"/>
</dbReference>
<reference evidence="7 8" key="1">
    <citation type="journal article" date="2014" name="PLoS ONE">
        <title>De novo Genome Assembly of the Fungal Plant Pathogen Pyrenophora semeniperda.</title>
        <authorList>
            <person name="Soliai M.M."/>
            <person name="Meyer S.E."/>
            <person name="Udall J.A."/>
            <person name="Elzinga D.E."/>
            <person name="Hermansen R.A."/>
            <person name="Bodily P.M."/>
            <person name="Hart A.A."/>
            <person name="Coleman C.E."/>
        </authorList>
    </citation>
    <scope>NUCLEOTIDE SEQUENCE [LARGE SCALE GENOMIC DNA]</scope>
    <source>
        <strain evidence="7 8">CCB06</strain>
        <tissue evidence="7">Mycelium</tissue>
    </source>
</reference>
<dbReference type="AlphaFoldDB" id="A0A3M7MCX4"/>
<comment type="similarity">
    <text evidence="2 6">Belongs to the profilin family.</text>
</comment>
<evidence type="ECO:0000256" key="1">
    <source>
        <dbReference type="ARBA" id="ARBA00004245"/>
    </source>
</evidence>
<gene>
    <name evidence="7" type="ORF">GMOD_00010246</name>
</gene>
<organism evidence="7 8">
    <name type="scientific">Pyrenophora seminiperda CCB06</name>
    <dbReference type="NCBI Taxonomy" id="1302712"/>
    <lineage>
        <taxon>Eukaryota</taxon>
        <taxon>Fungi</taxon>
        <taxon>Dikarya</taxon>
        <taxon>Ascomycota</taxon>
        <taxon>Pezizomycotina</taxon>
        <taxon>Dothideomycetes</taxon>
        <taxon>Pleosporomycetidae</taxon>
        <taxon>Pleosporales</taxon>
        <taxon>Pleosporineae</taxon>
        <taxon>Pleosporaceae</taxon>
        <taxon>Pyrenophora</taxon>
    </lineage>
</organism>
<comment type="subcellular location">
    <subcellularLocation>
        <location evidence="1">Cytoplasm</location>
        <location evidence="1">Cytoskeleton</location>
    </subcellularLocation>
</comment>
<evidence type="ECO:0000256" key="5">
    <source>
        <dbReference type="ARBA" id="ARBA00023212"/>
    </source>
</evidence>
<dbReference type="EMBL" id="KE747832">
    <property type="protein sequence ID" value="RMZ72383.1"/>
    <property type="molecule type" value="Genomic_DNA"/>
</dbReference>
<dbReference type="InterPro" id="IPR048278">
    <property type="entry name" value="PFN"/>
</dbReference>
<evidence type="ECO:0000256" key="3">
    <source>
        <dbReference type="ARBA" id="ARBA00022490"/>
    </source>
</evidence>
<dbReference type="SUPFAM" id="SSF55770">
    <property type="entry name" value="Profilin (actin-binding protein)"/>
    <property type="match status" value="1"/>
</dbReference>
<sequence length="227" mass="24479">MIDATRDKCFGKVFACSKPAERVRGTPLWRGKKVNPTITNKSDRPAFAPLNLHTAFPLLLLSLVKKRTCVFSPSPARSSAKLLHHYNASTAKHTRTSTLQPCPGKSSLVGTGNIDKAVICDIQGSAAWAASPGFNLSAAEMKAIATSFDDKSDPKSVISNGIKICGDKYMTIEAGEDNVKAKKGKEGIVAYKTTQAIIIAHHPEEIQTTNAYNSVVELGEYLKKVGY</sequence>
<dbReference type="SMART" id="SM00392">
    <property type="entry name" value="PROF"/>
    <property type="match status" value="1"/>
</dbReference>
<keyword evidence="4 6" id="KW-0009">Actin-binding</keyword>
<proteinExistence type="inferred from homology"/>
<evidence type="ECO:0000313" key="7">
    <source>
        <dbReference type="EMBL" id="RMZ72383.1"/>
    </source>
</evidence>
<dbReference type="CDD" id="cd00148">
    <property type="entry name" value="PROF"/>
    <property type="match status" value="1"/>
</dbReference>
<keyword evidence="5" id="KW-0206">Cytoskeleton</keyword>
<evidence type="ECO:0000313" key="8">
    <source>
        <dbReference type="Proteomes" id="UP000265663"/>
    </source>
</evidence>
<dbReference type="InterPro" id="IPR005455">
    <property type="entry name" value="PFN_euk"/>
</dbReference>
<evidence type="ECO:0000256" key="2">
    <source>
        <dbReference type="ARBA" id="ARBA00010058"/>
    </source>
</evidence>
<dbReference type="GO" id="GO:0005938">
    <property type="term" value="C:cell cortex"/>
    <property type="evidence" value="ECO:0007669"/>
    <property type="project" value="TreeGrafter"/>
</dbReference>
<dbReference type="Proteomes" id="UP000265663">
    <property type="component" value="Unassembled WGS sequence"/>
</dbReference>
<dbReference type="Pfam" id="PF00235">
    <property type="entry name" value="Profilin"/>
    <property type="match status" value="1"/>
</dbReference>
<dbReference type="PANTHER" id="PTHR11604">
    <property type="entry name" value="PROFILIN"/>
    <property type="match status" value="1"/>
</dbReference>
<dbReference type="Gene3D" id="3.30.450.30">
    <property type="entry name" value="Dynein light chain 2a, cytoplasmic"/>
    <property type="match status" value="1"/>
</dbReference>
<evidence type="ECO:0000256" key="4">
    <source>
        <dbReference type="ARBA" id="ARBA00023203"/>
    </source>
</evidence>
<dbReference type="GO" id="GO:0003785">
    <property type="term" value="F:actin monomer binding"/>
    <property type="evidence" value="ECO:0007669"/>
    <property type="project" value="TreeGrafter"/>
</dbReference>
<keyword evidence="8" id="KW-1185">Reference proteome</keyword>